<gene>
    <name evidence="2" type="ORF">RSOLAG1IB_09834</name>
</gene>
<evidence type="ECO:0000313" key="2">
    <source>
        <dbReference type="EMBL" id="CEL61201.1"/>
    </source>
</evidence>
<dbReference type="Proteomes" id="UP000059188">
    <property type="component" value="Unassembled WGS sequence"/>
</dbReference>
<sequence length="352" mass="39898">MHPNFSTITLDNNSDFIEVASLVPYNMREFKELLCYLYITFLGFSSVMARPIGYGTAIFSKNTAYINHCQVPNHGLSGVGIIFQGSAIRLYGPPRSQMFAAPITTKYRICLHESYGILSDIVCQQINISELYSLENNPESPVEIFAKSGLQYWEHRIWAFTTCSVDDPDHHKDFQLYYATYATEWSPLCPMNAIILAPPRPPRSNSSPYPMQPMLSRLPQQPPFGRPPIYSMPPIYREPPVHRPPSPSSFVLWAQVLIVFWMALVFSAKCIEVGSEQRERQSLLYPVRQSRIGNSDRTRNDSARAGPPPIYTRPPSYHTSESVLGGPRNAVLEPANLPPLYSDVVRQQPRNQ</sequence>
<evidence type="ECO:0000256" key="1">
    <source>
        <dbReference type="SAM" id="MobiDB-lite"/>
    </source>
</evidence>
<proteinExistence type="predicted"/>
<dbReference type="AlphaFoldDB" id="A0A0B7FTC1"/>
<accession>A0A0B7FTC1</accession>
<protein>
    <submittedName>
        <fullName evidence="2">Uncharacterized protein</fullName>
    </submittedName>
</protein>
<keyword evidence="3" id="KW-1185">Reference proteome</keyword>
<reference evidence="2 3" key="1">
    <citation type="submission" date="2014-11" db="EMBL/GenBank/DDBJ databases">
        <authorList>
            <person name="Wibberg Daniel"/>
        </authorList>
    </citation>
    <scope>NUCLEOTIDE SEQUENCE [LARGE SCALE GENOMIC DNA]</scope>
    <source>
        <strain evidence="2">Rhizoctonia solani AG1-IB 7/3/14</strain>
    </source>
</reference>
<organism evidence="2 3">
    <name type="scientific">Thanatephorus cucumeris (strain AG1-IB / isolate 7/3/14)</name>
    <name type="common">Lettuce bottom rot fungus</name>
    <name type="synonym">Rhizoctonia solani</name>
    <dbReference type="NCBI Taxonomy" id="1108050"/>
    <lineage>
        <taxon>Eukaryota</taxon>
        <taxon>Fungi</taxon>
        <taxon>Dikarya</taxon>
        <taxon>Basidiomycota</taxon>
        <taxon>Agaricomycotina</taxon>
        <taxon>Agaricomycetes</taxon>
        <taxon>Cantharellales</taxon>
        <taxon>Ceratobasidiaceae</taxon>
        <taxon>Rhizoctonia</taxon>
        <taxon>Rhizoctonia solani AG-1</taxon>
    </lineage>
</organism>
<name>A0A0B7FTC1_THACB</name>
<dbReference type="EMBL" id="LN679151">
    <property type="protein sequence ID" value="CEL61201.1"/>
    <property type="molecule type" value="Genomic_DNA"/>
</dbReference>
<evidence type="ECO:0000313" key="3">
    <source>
        <dbReference type="Proteomes" id="UP000059188"/>
    </source>
</evidence>
<feature type="region of interest" description="Disordered" evidence="1">
    <location>
        <begin position="289"/>
        <end position="335"/>
    </location>
</feature>